<dbReference type="Pfam" id="PF12146">
    <property type="entry name" value="Hydrolase_4"/>
    <property type="match status" value="1"/>
</dbReference>
<proteinExistence type="predicted"/>
<name>A0ABY0VA81_9ACTO</name>
<evidence type="ECO:0000256" key="1">
    <source>
        <dbReference type="SAM" id="MobiDB-lite"/>
    </source>
</evidence>
<gene>
    <name evidence="3" type="ORF">SAMN04489714_1713</name>
</gene>
<protein>
    <submittedName>
        <fullName evidence="3">Lysophospholipase, alpha-beta hydrolase superfamily</fullName>
    </submittedName>
</protein>
<dbReference type="InterPro" id="IPR029058">
    <property type="entry name" value="AB_hydrolase_fold"/>
</dbReference>
<evidence type="ECO:0000313" key="3">
    <source>
        <dbReference type="EMBL" id="SDU02784.1"/>
    </source>
</evidence>
<dbReference type="InterPro" id="IPR022742">
    <property type="entry name" value="Hydrolase_4"/>
</dbReference>
<dbReference type="PANTHER" id="PTHR11614">
    <property type="entry name" value="PHOSPHOLIPASE-RELATED"/>
    <property type="match status" value="1"/>
</dbReference>
<dbReference type="EMBL" id="LT629792">
    <property type="protein sequence ID" value="SDU02784.1"/>
    <property type="molecule type" value="Genomic_DNA"/>
</dbReference>
<feature type="compositionally biased region" description="Basic and acidic residues" evidence="1">
    <location>
        <begin position="1"/>
        <end position="11"/>
    </location>
</feature>
<dbReference type="InterPro" id="IPR051044">
    <property type="entry name" value="MAG_DAG_Lipase"/>
</dbReference>
<feature type="region of interest" description="Disordered" evidence="1">
    <location>
        <begin position="1"/>
        <end position="38"/>
    </location>
</feature>
<keyword evidence="4" id="KW-1185">Reference proteome</keyword>
<keyword evidence="3" id="KW-0378">Hydrolase</keyword>
<dbReference type="Proteomes" id="UP000198976">
    <property type="component" value="Chromosome I"/>
</dbReference>
<dbReference type="RefSeq" id="WP_257590307.1">
    <property type="nucleotide sequence ID" value="NZ_LT629792.1"/>
</dbReference>
<sequence>MSEHLNDRDELTEQDEPVVRDPLAPWGTDGPPPSGQWRTDVLGEGFVSRTIDLLPDDEGPVVATLVRHDPENDPNADDLRSVDRPIIRLENPVTVLYLHGRNDYFFQRHLARHISALGGRFYALDLRKYGRSLRPWQTIGFISDIDDYDEDMGEALDIIRGECSDGPLIVMGHSTGGLIATLWAWRHPGALDGLVLNSPWLEMQTLAAVRSAVQPVLGRIAARTPLWEIPASTGPDHYGRSLMEGWSTSGFDLPEELRDFPDDDPAFTGWDYLHEWKRPEGYPVYAQWLDAILVGHEKIEHSVSIDCPILSMMSTHSYFDEKWSPEVFRSDTVLDADVLATRSAHLGSLVTIARFDGRHDLVLSDPDVRQRVWYTMDSWLEFMAHAL</sequence>
<reference evidence="3 4" key="1">
    <citation type="submission" date="2016-10" db="EMBL/GenBank/DDBJ databases">
        <authorList>
            <person name="Varghese N."/>
            <person name="Submissions S."/>
        </authorList>
    </citation>
    <scope>NUCLEOTIDE SEQUENCE [LARGE SCALE GENOMIC DNA]</scope>
    <source>
        <strain evidence="3 4">DSM 9169</strain>
    </source>
</reference>
<evidence type="ECO:0000313" key="4">
    <source>
        <dbReference type="Proteomes" id="UP000198976"/>
    </source>
</evidence>
<dbReference type="SUPFAM" id="SSF53474">
    <property type="entry name" value="alpha/beta-Hydrolases"/>
    <property type="match status" value="1"/>
</dbReference>
<feature type="domain" description="Serine aminopeptidase S33" evidence="2">
    <location>
        <begin position="94"/>
        <end position="226"/>
    </location>
</feature>
<dbReference type="Gene3D" id="3.40.50.1820">
    <property type="entry name" value="alpha/beta hydrolase"/>
    <property type="match status" value="1"/>
</dbReference>
<organism evidence="3 4">
    <name type="scientific">Schaalia radingae</name>
    <dbReference type="NCBI Taxonomy" id="131110"/>
    <lineage>
        <taxon>Bacteria</taxon>
        <taxon>Bacillati</taxon>
        <taxon>Actinomycetota</taxon>
        <taxon>Actinomycetes</taxon>
        <taxon>Actinomycetales</taxon>
        <taxon>Actinomycetaceae</taxon>
        <taxon>Schaalia</taxon>
    </lineage>
</organism>
<evidence type="ECO:0000259" key="2">
    <source>
        <dbReference type="Pfam" id="PF12146"/>
    </source>
</evidence>
<accession>A0ABY0VA81</accession>
<dbReference type="GO" id="GO:0016787">
    <property type="term" value="F:hydrolase activity"/>
    <property type="evidence" value="ECO:0007669"/>
    <property type="project" value="UniProtKB-KW"/>
</dbReference>